<reference evidence="3 4" key="1">
    <citation type="journal article" date="2013" name="BMC Genomics">
        <title>Reconstruction of the lipid metabolism for the microalga Monoraphidium neglectum from its genome sequence reveals characteristics suitable for biofuel production.</title>
        <authorList>
            <person name="Bogen C."/>
            <person name="Al-Dilaimi A."/>
            <person name="Albersmeier A."/>
            <person name="Wichmann J."/>
            <person name="Grundmann M."/>
            <person name="Rupp O."/>
            <person name="Lauersen K.J."/>
            <person name="Blifernez-Klassen O."/>
            <person name="Kalinowski J."/>
            <person name="Goesmann A."/>
            <person name="Mussgnug J.H."/>
            <person name="Kruse O."/>
        </authorList>
    </citation>
    <scope>NUCLEOTIDE SEQUENCE [LARGE SCALE GENOMIC DNA]</scope>
    <source>
        <strain evidence="3 4">SAG 48.87</strain>
    </source>
</reference>
<dbReference type="GO" id="GO:0005524">
    <property type="term" value="F:ATP binding"/>
    <property type="evidence" value="ECO:0007669"/>
    <property type="project" value="UniProtKB-UniRule"/>
</dbReference>
<keyword evidence="1" id="KW-0067">ATP-binding</keyword>
<keyword evidence="1" id="KW-0547">Nucleotide-binding</keyword>
<name>A0A0D2NK61_9CHLO</name>
<dbReference type="GeneID" id="25735669"/>
<protein>
    <recommendedName>
        <fullName evidence="2">Protein kinase domain-containing protein</fullName>
    </recommendedName>
</protein>
<dbReference type="PROSITE" id="PS50011">
    <property type="entry name" value="PROTEIN_KINASE_DOM"/>
    <property type="match status" value="1"/>
</dbReference>
<evidence type="ECO:0000313" key="4">
    <source>
        <dbReference type="Proteomes" id="UP000054498"/>
    </source>
</evidence>
<keyword evidence="4" id="KW-1185">Reference proteome</keyword>
<dbReference type="InterPro" id="IPR011009">
    <property type="entry name" value="Kinase-like_dom_sf"/>
</dbReference>
<feature type="binding site" evidence="1">
    <location>
        <position position="410"/>
    </location>
    <ligand>
        <name>ATP</name>
        <dbReference type="ChEBI" id="CHEBI:30616"/>
    </ligand>
</feature>
<dbReference type="PROSITE" id="PS00107">
    <property type="entry name" value="PROTEIN_KINASE_ATP"/>
    <property type="match status" value="1"/>
</dbReference>
<organism evidence="3 4">
    <name type="scientific">Monoraphidium neglectum</name>
    <dbReference type="NCBI Taxonomy" id="145388"/>
    <lineage>
        <taxon>Eukaryota</taxon>
        <taxon>Viridiplantae</taxon>
        <taxon>Chlorophyta</taxon>
        <taxon>core chlorophytes</taxon>
        <taxon>Chlorophyceae</taxon>
        <taxon>CS clade</taxon>
        <taxon>Sphaeropleales</taxon>
        <taxon>Selenastraceae</taxon>
        <taxon>Monoraphidium</taxon>
    </lineage>
</organism>
<evidence type="ECO:0000313" key="3">
    <source>
        <dbReference type="EMBL" id="KIZ05166.1"/>
    </source>
</evidence>
<dbReference type="InterPro" id="IPR000719">
    <property type="entry name" value="Prot_kinase_dom"/>
</dbReference>
<dbReference type="OrthoDB" id="543250at2759"/>
<dbReference type="RefSeq" id="XP_013904185.1">
    <property type="nucleotide sequence ID" value="XM_014048731.1"/>
</dbReference>
<dbReference type="AlphaFoldDB" id="A0A0D2NK61"/>
<proteinExistence type="predicted"/>
<sequence length="504" mass="51233">MAMLSTNALLAIPEAADLIVDQGRAELAGIVVFADGNLDCGVLLAASGRGAAALEREVLMRGPGWGARRAADAPGGRWVVSDASNHSELPTDFERLRHEAGIASFEAVAIRPPSGGQPLGALLLGSSRAGGLGAGDDGPPAWVEAAATGLLQLLRQSSVAGAATMLRGVCEAPDPVAAIGALMQGVSQFMWRATNCGMSVRLALLSDDAPGPGEVLLFELAPVGSTAPNALRKRDGSIGGGASGALGGGGSNRSLQGATLGAGAEVTVRQLAFGGTLLERANSRRPAPDLFSHAAPVASLAVVPMFVRDMPLGAVYFCPMAAPVDFGNIKDDLLSVVPGLAMALDYKLQGNINQLHGLVAEVLQSEIRRSRRCSMELSFVSDLMISDEIGRGGFGTVYSGSWRQSPAAIKGRDAAPEAKGVEASPGGAGGLGPVLPAALGAGVVMAARSSDGEAVSDAMEMAVLSTVQHPNIVQLYACLLGMVVAEDGEGGTISIFRGVPFAED</sequence>
<dbReference type="SUPFAM" id="SSF56112">
    <property type="entry name" value="Protein kinase-like (PK-like)"/>
    <property type="match status" value="1"/>
</dbReference>
<gene>
    <name evidence="3" type="ORF">MNEG_2791</name>
</gene>
<evidence type="ECO:0000256" key="1">
    <source>
        <dbReference type="PROSITE-ProRule" id="PRU10141"/>
    </source>
</evidence>
<dbReference type="InterPro" id="IPR017441">
    <property type="entry name" value="Protein_kinase_ATP_BS"/>
</dbReference>
<dbReference type="STRING" id="145388.A0A0D2NK61"/>
<feature type="domain" description="Protein kinase" evidence="2">
    <location>
        <begin position="383"/>
        <end position="504"/>
    </location>
</feature>
<dbReference type="GO" id="GO:0004672">
    <property type="term" value="F:protein kinase activity"/>
    <property type="evidence" value="ECO:0007669"/>
    <property type="project" value="InterPro"/>
</dbReference>
<dbReference type="KEGG" id="mng:MNEG_2791"/>
<dbReference type="Gene3D" id="3.30.200.20">
    <property type="entry name" value="Phosphorylase Kinase, domain 1"/>
    <property type="match status" value="1"/>
</dbReference>
<dbReference type="Proteomes" id="UP000054498">
    <property type="component" value="Unassembled WGS sequence"/>
</dbReference>
<accession>A0A0D2NK61</accession>
<evidence type="ECO:0000259" key="2">
    <source>
        <dbReference type="PROSITE" id="PS50011"/>
    </source>
</evidence>
<dbReference type="EMBL" id="KK100547">
    <property type="protein sequence ID" value="KIZ05166.1"/>
    <property type="molecule type" value="Genomic_DNA"/>
</dbReference>